<sequence>MATAVNAVHGVSNAALLATYKTRFEELATTERKKDDLIQELLQQNERLATLLERFEDDLEREKNYARMSQKEIRDLKIQNNTAEDKLMSYPYIQVLIDGDGMMFNLDLLRKKKEGGSEAAALLLQDIRETVRARREDLCIKGDFDIRALVFANLEGLSKTLVKANLLNPGDLQQFFIGFTQRLEHVNFIDVGYGKEMADSKIRGEFLFHLKDPRCRLILFGGSHDNGYAPFLKTCTATSPDYPIWLLEGPPTAREITAMNLPSYRFDRIFSKESQNEMTSGAGNSPPTPPAVLTPTSNGTLNMQAGGGGGSNGSGSSDYRFSYASAAVAPSPITLARPASIKYNTSPTMESAKTITISGNGTTIAPRGVQHSMVPSADAERVNYIKNLNPRACNNFYLKGSCYQQPCQYSHKYKLSPEDVRTLKYIIERSKPCQQYRKKGFCDDEKCYYGHQCPFKSKYEAATDRPCSNVHCRFCAGDEQMMGY</sequence>
<proteinExistence type="predicted"/>
<evidence type="ECO:0000256" key="2">
    <source>
        <dbReference type="SAM" id="MobiDB-lite"/>
    </source>
</evidence>
<feature type="region of interest" description="Disordered" evidence="2">
    <location>
        <begin position="275"/>
        <end position="314"/>
    </location>
</feature>
<protein>
    <recommendedName>
        <fullName evidence="7">C3H1-type domain-containing protein</fullName>
    </recommendedName>
</protein>
<evidence type="ECO:0000256" key="1">
    <source>
        <dbReference type="SAM" id="Coils"/>
    </source>
</evidence>
<reference evidence="5 6" key="1">
    <citation type="submission" date="2019-10" db="EMBL/GenBank/DDBJ databases">
        <authorList>
            <person name="Palmer J.M."/>
        </authorList>
    </citation>
    <scope>NUCLEOTIDE SEQUENCE [LARGE SCALE GENOMIC DNA]</scope>
    <source>
        <strain evidence="5 6">TWF696</strain>
    </source>
</reference>
<evidence type="ECO:0008006" key="7">
    <source>
        <dbReference type="Google" id="ProtNLM"/>
    </source>
</evidence>
<feature type="compositionally biased region" description="Polar residues" evidence="2">
    <location>
        <begin position="276"/>
        <end position="285"/>
    </location>
</feature>
<dbReference type="Proteomes" id="UP001375240">
    <property type="component" value="Unassembled WGS sequence"/>
</dbReference>
<keyword evidence="6" id="KW-1185">Reference proteome</keyword>
<dbReference type="InterPro" id="IPR057654">
    <property type="entry name" value="Znf-CCCH_tandem"/>
</dbReference>
<dbReference type="Gene3D" id="4.10.1000.10">
    <property type="entry name" value="Zinc finger, CCCH-type"/>
    <property type="match status" value="1"/>
</dbReference>
<feature type="coiled-coil region" evidence="1">
    <location>
        <begin position="27"/>
        <end position="86"/>
    </location>
</feature>
<evidence type="ECO:0000313" key="6">
    <source>
        <dbReference type="Proteomes" id="UP001375240"/>
    </source>
</evidence>
<evidence type="ECO:0000259" key="4">
    <source>
        <dbReference type="Pfam" id="PF25543"/>
    </source>
</evidence>
<organism evidence="5 6">
    <name type="scientific">Orbilia brochopaga</name>
    <dbReference type="NCBI Taxonomy" id="3140254"/>
    <lineage>
        <taxon>Eukaryota</taxon>
        <taxon>Fungi</taxon>
        <taxon>Dikarya</taxon>
        <taxon>Ascomycota</taxon>
        <taxon>Pezizomycotina</taxon>
        <taxon>Orbiliomycetes</taxon>
        <taxon>Orbiliales</taxon>
        <taxon>Orbiliaceae</taxon>
        <taxon>Orbilia</taxon>
    </lineage>
</organism>
<evidence type="ECO:0000313" key="5">
    <source>
        <dbReference type="EMBL" id="KAK6335556.1"/>
    </source>
</evidence>
<dbReference type="AlphaFoldDB" id="A0AAV9U7B8"/>
<dbReference type="EMBL" id="JAVHNQ010000012">
    <property type="protein sequence ID" value="KAK6335556.1"/>
    <property type="molecule type" value="Genomic_DNA"/>
</dbReference>
<dbReference type="PANTHER" id="PTHR37543">
    <property type="entry name" value="CCCH ZINC FINGER DNA BINDING PROTEIN (AFU_ORTHOLOGUE AFUA_5G12760)"/>
    <property type="match status" value="1"/>
</dbReference>
<keyword evidence="1" id="KW-0175">Coiled coil</keyword>
<feature type="domain" description="Tandem CCCH zinc finger" evidence="4">
    <location>
        <begin position="427"/>
        <end position="474"/>
    </location>
</feature>
<feature type="domain" description="DUF7923" evidence="3">
    <location>
        <begin position="90"/>
        <end position="270"/>
    </location>
</feature>
<dbReference type="InterPro" id="IPR057683">
    <property type="entry name" value="DUF7923"/>
</dbReference>
<dbReference type="PANTHER" id="PTHR37543:SF1">
    <property type="entry name" value="CCCH ZINC FINGER DNA BINDING PROTEIN (AFU_ORTHOLOGUE AFUA_5G12760)"/>
    <property type="match status" value="1"/>
</dbReference>
<comment type="caution">
    <text evidence="5">The sequence shown here is derived from an EMBL/GenBank/DDBJ whole genome shotgun (WGS) entry which is preliminary data.</text>
</comment>
<name>A0AAV9U7B8_9PEZI</name>
<dbReference type="Pfam" id="PF25543">
    <property type="entry name" value="zf-CCCH_tandem"/>
    <property type="match status" value="1"/>
</dbReference>
<dbReference type="Pfam" id="PF25540">
    <property type="entry name" value="DUF7923"/>
    <property type="match status" value="1"/>
</dbReference>
<feature type="compositionally biased region" description="Polar residues" evidence="2">
    <location>
        <begin position="294"/>
        <end position="303"/>
    </location>
</feature>
<accession>A0AAV9U7B8</accession>
<gene>
    <name evidence="5" type="ORF">TWF696_002327</name>
</gene>
<evidence type="ECO:0000259" key="3">
    <source>
        <dbReference type="Pfam" id="PF25540"/>
    </source>
</evidence>